<sequence>MVEAKPYPSIKVRWNSKRGPQVTWNAKIIPEEIPHRSQRPEPTSSAASLSLDDKAQLTGGEDITLNRVFRNKPVAPPSPDYVPGPEHPPSPDYVPGPEHPPSPVYVPDPSYVADSYSDKDPKEDPEEDHANYPADGGDGNDEPSNDDDDDDDTDY</sequence>
<proteinExistence type="predicted"/>
<dbReference type="EMBL" id="BQNB010017380">
    <property type="protein sequence ID" value="GJT62477.1"/>
    <property type="molecule type" value="Genomic_DNA"/>
</dbReference>
<keyword evidence="3" id="KW-1185">Reference proteome</keyword>
<organism evidence="2 3">
    <name type="scientific">Tanacetum coccineum</name>
    <dbReference type="NCBI Taxonomy" id="301880"/>
    <lineage>
        <taxon>Eukaryota</taxon>
        <taxon>Viridiplantae</taxon>
        <taxon>Streptophyta</taxon>
        <taxon>Embryophyta</taxon>
        <taxon>Tracheophyta</taxon>
        <taxon>Spermatophyta</taxon>
        <taxon>Magnoliopsida</taxon>
        <taxon>eudicotyledons</taxon>
        <taxon>Gunneridae</taxon>
        <taxon>Pentapetalae</taxon>
        <taxon>asterids</taxon>
        <taxon>campanulids</taxon>
        <taxon>Asterales</taxon>
        <taxon>Asteraceae</taxon>
        <taxon>Asteroideae</taxon>
        <taxon>Anthemideae</taxon>
        <taxon>Anthemidinae</taxon>
        <taxon>Tanacetum</taxon>
    </lineage>
</organism>
<feature type="region of interest" description="Disordered" evidence="1">
    <location>
        <begin position="1"/>
        <end position="155"/>
    </location>
</feature>
<feature type="compositionally biased region" description="Acidic residues" evidence="1">
    <location>
        <begin position="138"/>
        <end position="155"/>
    </location>
</feature>
<comment type="caution">
    <text evidence="2">The sequence shown here is derived from an EMBL/GenBank/DDBJ whole genome shotgun (WGS) entry which is preliminary data.</text>
</comment>
<protein>
    <submittedName>
        <fullName evidence="2">Uncharacterized protein</fullName>
    </submittedName>
</protein>
<feature type="compositionally biased region" description="Basic and acidic residues" evidence="1">
    <location>
        <begin position="29"/>
        <end position="39"/>
    </location>
</feature>
<evidence type="ECO:0000313" key="2">
    <source>
        <dbReference type="EMBL" id="GJT62477.1"/>
    </source>
</evidence>
<evidence type="ECO:0000313" key="3">
    <source>
        <dbReference type="Proteomes" id="UP001151760"/>
    </source>
</evidence>
<feature type="compositionally biased region" description="Pro residues" evidence="1">
    <location>
        <begin position="74"/>
        <end position="106"/>
    </location>
</feature>
<evidence type="ECO:0000256" key="1">
    <source>
        <dbReference type="SAM" id="MobiDB-lite"/>
    </source>
</evidence>
<gene>
    <name evidence="2" type="ORF">Tco_1006010</name>
</gene>
<reference evidence="2" key="2">
    <citation type="submission" date="2022-01" db="EMBL/GenBank/DDBJ databases">
        <authorList>
            <person name="Yamashiro T."/>
            <person name="Shiraishi A."/>
            <person name="Satake H."/>
            <person name="Nakayama K."/>
        </authorList>
    </citation>
    <scope>NUCLEOTIDE SEQUENCE</scope>
</reference>
<accession>A0ABQ5FGS4</accession>
<name>A0ABQ5FGS4_9ASTR</name>
<dbReference type="Proteomes" id="UP001151760">
    <property type="component" value="Unassembled WGS sequence"/>
</dbReference>
<reference evidence="2" key="1">
    <citation type="journal article" date="2022" name="Int. J. Mol. Sci.">
        <title>Draft Genome of Tanacetum Coccineum: Genomic Comparison of Closely Related Tanacetum-Family Plants.</title>
        <authorList>
            <person name="Yamashiro T."/>
            <person name="Shiraishi A."/>
            <person name="Nakayama K."/>
            <person name="Satake H."/>
        </authorList>
    </citation>
    <scope>NUCLEOTIDE SEQUENCE</scope>
</reference>